<dbReference type="Proteomes" id="UP000092018">
    <property type="component" value="Plasmid unnamed1"/>
</dbReference>
<organism evidence="2 3">
    <name type="scientific">Vibrio breoganii</name>
    <dbReference type="NCBI Taxonomy" id="553239"/>
    <lineage>
        <taxon>Bacteria</taxon>
        <taxon>Pseudomonadati</taxon>
        <taxon>Pseudomonadota</taxon>
        <taxon>Gammaproteobacteria</taxon>
        <taxon>Vibrionales</taxon>
        <taxon>Vibrionaceae</taxon>
        <taxon>Vibrio</taxon>
    </lineage>
</organism>
<gene>
    <name evidence="2" type="ORF">A6E01_20800</name>
</gene>
<evidence type="ECO:0000313" key="2">
    <source>
        <dbReference type="EMBL" id="ANO35653.1"/>
    </source>
</evidence>
<dbReference type="EMBL" id="CP016179">
    <property type="protein sequence ID" value="ANO35653.1"/>
    <property type="molecule type" value="Genomic_DNA"/>
</dbReference>
<geneLocation type="plasmid" evidence="2 3">
    <name>unnamed1</name>
</geneLocation>
<feature type="transmembrane region" description="Helical" evidence="1">
    <location>
        <begin position="7"/>
        <end position="25"/>
    </location>
</feature>
<accession>A0AAN0XZY5</accession>
<keyword evidence="2" id="KW-0614">Plasmid</keyword>
<keyword evidence="1" id="KW-1133">Transmembrane helix</keyword>
<evidence type="ECO:0000313" key="3">
    <source>
        <dbReference type="Proteomes" id="UP000092018"/>
    </source>
</evidence>
<keyword evidence="1" id="KW-0812">Transmembrane</keyword>
<feature type="transmembrane region" description="Helical" evidence="1">
    <location>
        <begin position="31"/>
        <end position="50"/>
    </location>
</feature>
<name>A0AAN0XZY5_9VIBR</name>
<keyword evidence="1" id="KW-0472">Membrane</keyword>
<sequence>MIGRLRAFYVALFVVIVGFATDLYFRDGVAHVLHFYALLVCLVLIAIPLVDDSKRLYGSYLEMEALNRVRVTGLNESDFREVDWLSLSHRGLSSLYRMLEVFSRFTGLRYRLFCGVVEGGDSYCYRIESGEVRLYISESIYSSMTARDMALSLGLSSCIQTVYQKVTDGGRLESGAALLAAYLVIVPKSYALIDGYGGDHKEYDLKNVRDYLRIGE</sequence>
<reference evidence="2 3" key="1">
    <citation type="submission" date="2016-06" db="EMBL/GenBank/DDBJ databases">
        <title>Adaptive Radiation by Waves of Gene Transfer Leads to Fine-Scale Resource Partitioning in Marine Microbes.</title>
        <authorList>
            <person name="Hehemann J.-H."/>
            <person name="Arevalo P."/>
            <person name="Datta M.S."/>
            <person name="Yu X."/>
            <person name="Corzett C."/>
            <person name="Henschel A."/>
            <person name="Preheim S.P."/>
            <person name="Timberlake S."/>
            <person name="Alm E.J."/>
            <person name="Polz M.F."/>
        </authorList>
    </citation>
    <scope>NUCLEOTIDE SEQUENCE [LARGE SCALE GENOMIC DNA]</scope>
    <source>
        <strain evidence="2 3">FF50</strain>
        <plasmid evidence="2 3">unnamed1</plasmid>
    </source>
</reference>
<proteinExistence type="predicted"/>
<dbReference type="KEGG" id="vbr:A6E01_20800"/>
<evidence type="ECO:0000256" key="1">
    <source>
        <dbReference type="SAM" id="Phobius"/>
    </source>
</evidence>
<dbReference type="AlphaFoldDB" id="A0AAN0XZY5"/>
<protein>
    <submittedName>
        <fullName evidence="2">Uncharacterized protein</fullName>
    </submittedName>
</protein>
<dbReference type="RefSeq" id="WP_065211412.1">
    <property type="nucleotide sequence ID" value="NZ_CP016179.1"/>
</dbReference>